<evidence type="ECO:0000313" key="2">
    <source>
        <dbReference type="Proteomes" id="UP000785679"/>
    </source>
</evidence>
<sequence>MIHSVHHDLQIHKSEFLILKTSLTLLSQDARKSLTKELFKVEEDIKHHFYYRSNNARLRQESAEYLLPLHADARS</sequence>
<evidence type="ECO:0000313" key="1">
    <source>
        <dbReference type="EMBL" id="TNV87963.1"/>
    </source>
</evidence>
<protein>
    <submittedName>
        <fullName evidence="1">Uncharacterized protein</fullName>
    </submittedName>
</protein>
<comment type="caution">
    <text evidence="1">The sequence shown here is derived from an EMBL/GenBank/DDBJ whole genome shotgun (WGS) entry which is preliminary data.</text>
</comment>
<dbReference type="EMBL" id="RRYP01000120">
    <property type="protein sequence ID" value="TNV87963.1"/>
    <property type="molecule type" value="Genomic_DNA"/>
</dbReference>
<keyword evidence="2" id="KW-1185">Reference proteome</keyword>
<reference evidence="1" key="1">
    <citation type="submission" date="2019-06" db="EMBL/GenBank/DDBJ databases">
        <authorList>
            <person name="Zheng W."/>
        </authorList>
    </citation>
    <scope>NUCLEOTIDE SEQUENCE</scope>
    <source>
        <strain evidence="1">QDHG01</strain>
    </source>
</reference>
<accession>A0A8J8TB39</accession>
<dbReference type="Proteomes" id="UP000785679">
    <property type="component" value="Unassembled WGS sequence"/>
</dbReference>
<gene>
    <name evidence="1" type="ORF">FGO68_gene5142</name>
</gene>
<dbReference type="AlphaFoldDB" id="A0A8J8TB39"/>
<organism evidence="1 2">
    <name type="scientific">Halteria grandinella</name>
    <dbReference type="NCBI Taxonomy" id="5974"/>
    <lineage>
        <taxon>Eukaryota</taxon>
        <taxon>Sar</taxon>
        <taxon>Alveolata</taxon>
        <taxon>Ciliophora</taxon>
        <taxon>Intramacronucleata</taxon>
        <taxon>Spirotrichea</taxon>
        <taxon>Stichotrichia</taxon>
        <taxon>Sporadotrichida</taxon>
        <taxon>Halteriidae</taxon>
        <taxon>Halteria</taxon>
    </lineage>
</organism>
<proteinExistence type="predicted"/>
<name>A0A8J8TB39_HALGN</name>